<dbReference type="Gene3D" id="4.10.240.10">
    <property type="entry name" value="Zn(2)-C6 fungal-type DNA-binding domain"/>
    <property type="match status" value="1"/>
</dbReference>
<protein>
    <recommendedName>
        <fullName evidence="7">Zn(2)-C6 fungal-type domain-containing protein</fullName>
    </recommendedName>
</protein>
<dbReference type="EMBL" id="KV878338">
    <property type="protein sequence ID" value="OJJ48964.1"/>
    <property type="molecule type" value="Genomic_DNA"/>
</dbReference>
<evidence type="ECO:0000256" key="2">
    <source>
        <dbReference type="ARBA" id="ARBA00023015"/>
    </source>
</evidence>
<dbReference type="PANTHER" id="PTHR46910">
    <property type="entry name" value="TRANSCRIPTION FACTOR PDR1"/>
    <property type="match status" value="1"/>
</dbReference>
<dbReference type="Pfam" id="PF00172">
    <property type="entry name" value="Zn_clus"/>
    <property type="match status" value="1"/>
</dbReference>
<evidence type="ECO:0000256" key="4">
    <source>
        <dbReference type="ARBA" id="ARBA00023163"/>
    </source>
</evidence>
<feature type="domain" description="Zn(2)-C6 fungal-type" evidence="7">
    <location>
        <begin position="2"/>
        <end position="31"/>
    </location>
</feature>
<evidence type="ECO:0000256" key="1">
    <source>
        <dbReference type="ARBA" id="ARBA00022723"/>
    </source>
</evidence>
<sequence>MQCDQCRLRKIRCDKQLPCSNCRNSRLSCRSTGAGRKPREQQRRILISSQYERKIDLIEERLVGIEQAIRSLKRDDDTPRAAESSLSFQPTPVSMKNGTTVDSAQIIRGTLDQHEPSSPFEGNSSLAAHSAYASQFLETAVSSSLRETSPKMKAALSTLRQLVSMQAHPQLHSGVRFPNQKPLPEAGVRDLSMPPMEATVKLLRQIKGYNVSSFFSVYCPFISIEGFTEKCRRIYFCTEDYSDTTFIVVNSGLYNMFMDCGFMSQNPAVREEYRAYVSCCRNNLETALANLNLLLPATMETVEALILGSMHAIEVSKPSFGWTLTSTALQICQTLGYHRASSMQNDEQVVREGKQRVFWSAYVLNRALSLRLGRASAIQDYDISIPNSFGAFSLSDRWKEVYSLWVKLASIQGKVYELLYSPAALCQPEEDRVVYARRLAAEMNQAVMQPFEQLRPHLGHLDEIDTIFLTSDEISRLSVLTLIYRAIPPPAGSPGTFSADCVDTARAALHRFHESMRLVARESDKLFQCSYMHWTVLYAPFVPFIVIFCHVIEGSDTQDDLARLTEFVASLEPLCSLSEAINKLHRLCAVLSSVATLYIEAQAQKQEDETLASIGQEFDTYLSALGLATSISTEDNNNNNNNNSNANNPTNTLWTNMMTDDPASAAATADPATQLGNWFSGNQYMMGLLEGDFEPLGRIE</sequence>
<dbReference type="GO" id="GO:0008270">
    <property type="term" value="F:zinc ion binding"/>
    <property type="evidence" value="ECO:0007669"/>
    <property type="project" value="InterPro"/>
</dbReference>
<dbReference type="RefSeq" id="XP_022583474.1">
    <property type="nucleotide sequence ID" value="XM_022728940.1"/>
</dbReference>
<dbReference type="GeneID" id="34615404"/>
<reference evidence="9" key="1">
    <citation type="journal article" date="2017" name="Genome Biol.">
        <title>Comparative genomics reveals high biological diversity and specific adaptations in the industrially and medically important fungal genus Aspergillus.</title>
        <authorList>
            <person name="de Vries R.P."/>
            <person name="Riley R."/>
            <person name="Wiebenga A."/>
            <person name="Aguilar-Osorio G."/>
            <person name="Amillis S."/>
            <person name="Uchima C.A."/>
            <person name="Anderluh G."/>
            <person name="Asadollahi M."/>
            <person name="Askin M."/>
            <person name="Barry K."/>
            <person name="Battaglia E."/>
            <person name="Bayram O."/>
            <person name="Benocci T."/>
            <person name="Braus-Stromeyer S.A."/>
            <person name="Caldana C."/>
            <person name="Canovas D."/>
            <person name="Cerqueira G.C."/>
            <person name="Chen F."/>
            <person name="Chen W."/>
            <person name="Choi C."/>
            <person name="Clum A."/>
            <person name="Dos Santos R.A."/>
            <person name="Damasio A.R."/>
            <person name="Diallinas G."/>
            <person name="Emri T."/>
            <person name="Fekete E."/>
            <person name="Flipphi M."/>
            <person name="Freyberg S."/>
            <person name="Gallo A."/>
            <person name="Gournas C."/>
            <person name="Habgood R."/>
            <person name="Hainaut M."/>
            <person name="Harispe M.L."/>
            <person name="Henrissat B."/>
            <person name="Hilden K.S."/>
            <person name="Hope R."/>
            <person name="Hossain A."/>
            <person name="Karabika E."/>
            <person name="Karaffa L."/>
            <person name="Karanyi Z."/>
            <person name="Krasevec N."/>
            <person name="Kuo A."/>
            <person name="Kusch H."/>
            <person name="LaButti K."/>
            <person name="Lagendijk E.L."/>
            <person name="Lapidus A."/>
            <person name="Levasseur A."/>
            <person name="Lindquist E."/>
            <person name="Lipzen A."/>
            <person name="Logrieco A.F."/>
            <person name="MacCabe A."/>
            <person name="Maekelae M.R."/>
            <person name="Malavazi I."/>
            <person name="Melin P."/>
            <person name="Meyer V."/>
            <person name="Mielnichuk N."/>
            <person name="Miskei M."/>
            <person name="Molnar A.P."/>
            <person name="Mule G."/>
            <person name="Ngan C.Y."/>
            <person name="Orejas M."/>
            <person name="Orosz E."/>
            <person name="Ouedraogo J.P."/>
            <person name="Overkamp K.M."/>
            <person name="Park H.-S."/>
            <person name="Perrone G."/>
            <person name="Piumi F."/>
            <person name="Punt P.J."/>
            <person name="Ram A.F."/>
            <person name="Ramon A."/>
            <person name="Rauscher S."/>
            <person name="Record E."/>
            <person name="Riano-Pachon D.M."/>
            <person name="Robert V."/>
            <person name="Roehrig J."/>
            <person name="Ruller R."/>
            <person name="Salamov A."/>
            <person name="Salih N.S."/>
            <person name="Samson R.A."/>
            <person name="Sandor E."/>
            <person name="Sanguinetti M."/>
            <person name="Schuetze T."/>
            <person name="Sepcic K."/>
            <person name="Shelest E."/>
            <person name="Sherlock G."/>
            <person name="Sophianopoulou V."/>
            <person name="Squina F.M."/>
            <person name="Sun H."/>
            <person name="Susca A."/>
            <person name="Todd R.B."/>
            <person name="Tsang A."/>
            <person name="Unkles S.E."/>
            <person name="van de Wiele N."/>
            <person name="van Rossen-Uffink D."/>
            <person name="Oliveira J.V."/>
            <person name="Vesth T.C."/>
            <person name="Visser J."/>
            <person name="Yu J.-H."/>
            <person name="Zhou M."/>
            <person name="Andersen M.R."/>
            <person name="Archer D.B."/>
            <person name="Baker S.E."/>
            <person name="Benoit I."/>
            <person name="Brakhage A.A."/>
            <person name="Braus G.H."/>
            <person name="Fischer R."/>
            <person name="Frisvad J.C."/>
            <person name="Goldman G.H."/>
            <person name="Houbraken J."/>
            <person name="Oakley B."/>
            <person name="Pocsi I."/>
            <person name="Scazzocchio C."/>
            <person name="Seiboth B."/>
            <person name="vanKuyk P.A."/>
            <person name="Wortman J."/>
            <person name="Dyer P.S."/>
            <person name="Grigoriev I.V."/>
        </authorList>
    </citation>
    <scope>NUCLEOTIDE SEQUENCE [LARGE SCALE GENOMIC DNA]</scope>
    <source>
        <strain evidence="9">CBS 506.65</strain>
    </source>
</reference>
<evidence type="ECO:0000313" key="8">
    <source>
        <dbReference type="EMBL" id="OJJ48964.1"/>
    </source>
</evidence>
<evidence type="ECO:0000313" key="9">
    <source>
        <dbReference type="Proteomes" id="UP000184188"/>
    </source>
</evidence>
<dbReference type="PANTHER" id="PTHR46910:SF5">
    <property type="entry name" value="ZN(II)2CYS6 TRANSCRIPTION FACTOR (EUROFUNG)"/>
    <property type="match status" value="1"/>
</dbReference>
<dbReference type="AlphaFoldDB" id="A0A1L9SPH6"/>
<dbReference type="InterPro" id="IPR050987">
    <property type="entry name" value="AtrR-like"/>
</dbReference>
<dbReference type="Pfam" id="PF04082">
    <property type="entry name" value="Fungal_trans"/>
    <property type="match status" value="1"/>
</dbReference>
<dbReference type="CDD" id="cd00067">
    <property type="entry name" value="GAL4"/>
    <property type="match status" value="1"/>
</dbReference>
<keyword evidence="9" id="KW-1185">Reference proteome</keyword>
<evidence type="ECO:0000256" key="3">
    <source>
        <dbReference type="ARBA" id="ARBA00023125"/>
    </source>
</evidence>
<feature type="region of interest" description="Disordered" evidence="6">
    <location>
        <begin position="72"/>
        <end position="97"/>
    </location>
</feature>
<keyword evidence="5" id="KW-0539">Nucleus</keyword>
<feature type="compositionally biased region" description="Polar residues" evidence="6">
    <location>
        <begin position="84"/>
        <end position="97"/>
    </location>
</feature>
<dbReference type="InterPro" id="IPR007219">
    <property type="entry name" value="XnlR_reg_dom"/>
</dbReference>
<keyword evidence="4" id="KW-0804">Transcription</keyword>
<dbReference type="InterPro" id="IPR001138">
    <property type="entry name" value="Zn2Cys6_DnaBD"/>
</dbReference>
<dbReference type="PROSITE" id="PS50048">
    <property type="entry name" value="ZN2_CY6_FUNGAL_2"/>
    <property type="match status" value="1"/>
</dbReference>
<dbReference type="STRING" id="1073090.A0A1L9SPH6"/>
<keyword evidence="1" id="KW-0479">Metal-binding</keyword>
<dbReference type="CDD" id="cd12148">
    <property type="entry name" value="fungal_TF_MHR"/>
    <property type="match status" value="1"/>
</dbReference>
<accession>A0A1L9SPH6</accession>
<dbReference type="VEuPathDB" id="FungiDB:ASPZODRAFT_60720"/>
<dbReference type="GO" id="GO:0006351">
    <property type="term" value="P:DNA-templated transcription"/>
    <property type="evidence" value="ECO:0007669"/>
    <property type="project" value="InterPro"/>
</dbReference>
<keyword evidence="3" id="KW-0238">DNA-binding</keyword>
<dbReference type="SUPFAM" id="SSF57701">
    <property type="entry name" value="Zn2/Cys6 DNA-binding domain"/>
    <property type="match status" value="1"/>
</dbReference>
<dbReference type="SMART" id="SM00066">
    <property type="entry name" value="GAL4"/>
    <property type="match status" value="1"/>
</dbReference>
<dbReference type="GO" id="GO:0003677">
    <property type="term" value="F:DNA binding"/>
    <property type="evidence" value="ECO:0007669"/>
    <property type="project" value="UniProtKB-KW"/>
</dbReference>
<proteinExistence type="predicted"/>
<evidence type="ECO:0000256" key="6">
    <source>
        <dbReference type="SAM" id="MobiDB-lite"/>
    </source>
</evidence>
<dbReference type="Proteomes" id="UP000184188">
    <property type="component" value="Unassembled WGS sequence"/>
</dbReference>
<dbReference type="OrthoDB" id="103819at2759"/>
<keyword evidence="2" id="KW-0805">Transcription regulation</keyword>
<organism evidence="8 9">
    <name type="scientific">Penicilliopsis zonata CBS 506.65</name>
    <dbReference type="NCBI Taxonomy" id="1073090"/>
    <lineage>
        <taxon>Eukaryota</taxon>
        <taxon>Fungi</taxon>
        <taxon>Dikarya</taxon>
        <taxon>Ascomycota</taxon>
        <taxon>Pezizomycotina</taxon>
        <taxon>Eurotiomycetes</taxon>
        <taxon>Eurotiomycetidae</taxon>
        <taxon>Eurotiales</taxon>
        <taxon>Aspergillaceae</taxon>
        <taxon>Penicilliopsis</taxon>
    </lineage>
</organism>
<evidence type="ECO:0000259" key="7">
    <source>
        <dbReference type="PROSITE" id="PS50048"/>
    </source>
</evidence>
<dbReference type="SMART" id="SM00906">
    <property type="entry name" value="Fungal_trans"/>
    <property type="match status" value="1"/>
</dbReference>
<evidence type="ECO:0000256" key="5">
    <source>
        <dbReference type="ARBA" id="ARBA00023242"/>
    </source>
</evidence>
<name>A0A1L9SPH6_9EURO</name>
<dbReference type="InterPro" id="IPR036864">
    <property type="entry name" value="Zn2-C6_fun-type_DNA-bd_sf"/>
</dbReference>
<dbReference type="GO" id="GO:0000981">
    <property type="term" value="F:DNA-binding transcription factor activity, RNA polymerase II-specific"/>
    <property type="evidence" value="ECO:0007669"/>
    <property type="project" value="InterPro"/>
</dbReference>
<gene>
    <name evidence="8" type="ORF">ASPZODRAFT_60720</name>
</gene>